<dbReference type="EMBL" id="BAAASG010000002">
    <property type="protein sequence ID" value="GAA2474786.1"/>
    <property type="molecule type" value="Genomic_DNA"/>
</dbReference>
<comment type="caution">
    <text evidence="2">The sequence shown here is derived from an EMBL/GenBank/DDBJ whole genome shotgun (WGS) entry which is preliminary data.</text>
</comment>
<proteinExistence type="predicted"/>
<sequence>MPSRYRNDGSGSAARGTPGGVGSAPAATGVNARALAAQSAQAVTAVRDEKWMIT</sequence>
<feature type="region of interest" description="Disordered" evidence="1">
    <location>
        <begin position="1"/>
        <end position="26"/>
    </location>
</feature>
<keyword evidence="3" id="KW-1185">Reference proteome</keyword>
<protein>
    <submittedName>
        <fullName evidence="2">Uncharacterized protein</fullName>
    </submittedName>
</protein>
<organism evidence="2 3">
    <name type="scientific">Streptomyces longisporus</name>
    <dbReference type="NCBI Taxonomy" id="1948"/>
    <lineage>
        <taxon>Bacteria</taxon>
        <taxon>Bacillati</taxon>
        <taxon>Actinomycetota</taxon>
        <taxon>Actinomycetes</taxon>
        <taxon>Kitasatosporales</taxon>
        <taxon>Streptomycetaceae</taxon>
        <taxon>Streptomyces</taxon>
    </lineage>
</organism>
<reference evidence="2 3" key="1">
    <citation type="journal article" date="2019" name="Int. J. Syst. Evol. Microbiol.">
        <title>The Global Catalogue of Microorganisms (GCM) 10K type strain sequencing project: providing services to taxonomists for standard genome sequencing and annotation.</title>
        <authorList>
            <consortium name="The Broad Institute Genomics Platform"/>
            <consortium name="The Broad Institute Genome Sequencing Center for Infectious Disease"/>
            <person name="Wu L."/>
            <person name="Ma J."/>
        </authorList>
    </citation>
    <scope>NUCLEOTIDE SEQUENCE [LARGE SCALE GENOMIC DNA]</scope>
    <source>
        <strain evidence="2 3">JCM 4395</strain>
    </source>
</reference>
<gene>
    <name evidence="2" type="ORF">GCM10010276_07690</name>
</gene>
<dbReference type="Proteomes" id="UP001501777">
    <property type="component" value="Unassembled WGS sequence"/>
</dbReference>
<evidence type="ECO:0000256" key="1">
    <source>
        <dbReference type="SAM" id="MobiDB-lite"/>
    </source>
</evidence>
<name>A0ABN3KZ45_STRLO</name>
<accession>A0ABN3KZ45</accession>
<evidence type="ECO:0000313" key="3">
    <source>
        <dbReference type="Proteomes" id="UP001501777"/>
    </source>
</evidence>
<evidence type="ECO:0000313" key="2">
    <source>
        <dbReference type="EMBL" id="GAA2474786.1"/>
    </source>
</evidence>